<feature type="domain" description="DUF202" evidence="6">
    <location>
        <begin position="7"/>
        <end position="71"/>
    </location>
</feature>
<evidence type="ECO:0000256" key="2">
    <source>
        <dbReference type="ARBA" id="ARBA00022692"/>
    </source>
</evidence>
<dbReference type="STRING" id="1724.GCA_001044175_00476"/>
<name>A0A2A9DPU9_9CORY</name>
<dbReference type="InterPro" id="IPR003807">
    <property type="entry name" value="DUF202"/>
</dbReference>
<keyword evidence="3 5" id="KW-1133">Transmembrane helix</keyword>
<keyword evidence="8" id="KW-1185">Reference proteome</keyword>
<evidence type="ECO:0000256" key="4">
    <source>
        <dbReference type="ARBA" id="ARBA00023136"/>
    </source>
</evidence>
<evidence type="ECO:0000256" key="5">
    <source>
        <dbReference type="SAM" id="Phobius"/>
    </source>
</evidence>
<dbReference type="AlphaFoldDB" id="A0A2A9DPU9"/>
<dbReference type="Proteomes" id="UP000221653">
    <property type="component" value="Unassembled WGS sequence"/>
</dbReference>
<evidence type="ECO:0000313" key="8">
    <source>
        <dbReference type="Proteomes" id="UP000221653"/>
    </source>
</evidence>
<feature type="transmembrane region" description="Helical" evidence="5">
    <location>
        <begin position="82"/>
        <end position="104"/>
    </location>
</feature>
<accession>A0A2A9DPU9</accession>
<gene>
    <name evidence="7" type="ORF">ATK06_1838</name>
</gene>
<organism evidence="7 8">
    <name type="scientific">Corynebacterium renale</name>
    <dbReference type="NCBI Taxonomy" id="1724"/>
    <lineage>
        <taxon>Bacteria</taxon>
        <taxon>Bacillati</taxon>
        <taxon>Actinomycetota</taxon>
        <taxon>Actinomycetes</taxon>
        <taxon>Mycobacteriales</taxon>
        <taxon>Corynebacteriaceae</taxon>
        <taxon>Corynebacterium</taxon>
    </lineage>
</organism>
<comment type="subcellular location">
    <subcellularLocation>
        <location evidence="1">Endomembrane system</location>
        <topology evidence="1">Multi-pass membrane protein</topology>
    </subcellularLocation>
</comment>
<comment type="caution">
    <text evidence="7">The sequence shown here is derived from an EMBL/GenBank/DDBJ whole genome shotgun (WGS) entry which is preliminary data.</text>
</comment>
<evidence type="ECO:0000256" key="1">
    <source>
        <dbReference type="ARBA" id="ARBA00004127"/>
    </source>
</evidence>
<evidence type="ECO:0000256" key="3">
    <source>
        <dbReference type="ARBA" id="ARBA00022989"/>
    </source>
</evidence>
<sequence length="106" mass="11966">MERLHSDPGLQPERTMLSWERTTFAFFIVALLLLRWSAVYGWPVFVFVTLLTLFTAVLSVRQRRRYRQLSQAISTEKAQANVGAVVALTAVLLICGATAVWLILAE</sequence>
<keyword evidence="4 5" id="KW-0472">Membrane</keyword>
<dbReference type="RefSeq" id="WP_083986201.1">
    <property type="nucleotide sequence ID" value="NZ_LDYE01000011.1"/>
</dbReference>
<keyword evidence="2 5" id="KW-0812">Transmembrane</keyword>
<dbReference type="EMBL" id="PDJF01000001">
    <property type="protein sequence ID" value="PFG28718.1"/>
    <property type="molecule type" value="Genomic_DNA"/>
</dbReference>
<protein>
    <submittedName>
        <fullName evidence="7">Uncharacterized protein DUF202</fullName>
    </submittedName>
</protein>
<dbReference type="Pfam" id="PF02656">
    <property type="entry name" value="DUF202"/>
    <property type="match status" value="1"/>
</dbReference>
<proteinExistence type="predicted"/>
<dbReference type="GO" id="GO:0012505">
    <property type="term" value="C:endomembrane system"/>
    <property type="evidence" value="ECO:0007669"/>
    <property type="project" value="UniProtKB-SubCell"/>
</dbReference>
<feature type="transmembrane region" description="Helical" evidence="5">
    <location>
        <begin position="21"/>
        <end position="38"/>
    </location>
</feature>
<feature type="transmembrane region" description="Helical" evidence="5">
    <location>
        <begin position="44"/>
        <end position="61"/>
    </location>
</feature>
<reference evidence="7 8" key="1">
    <citation type="submission" date="2017-10" db="EMBL/GenBank/DDBJ databases">
        <title>Sequencing the genomes of 1000 actinobacteria strains.</title>
        <authorList>
            <person name="Klenk H.-P."/>
        </authorList>
    </citation>
    <scope>NUCLEOTIDE SEQUENCE [LARGE SCALE GENOMIC DNA]</scope>
    <source>
        <strain evidence="7 8">DSM 20688</strain>
    </source>
</reference>
<evidence type="ECO:0000259" key="6">
    <source>
        <dbReference type="Pfam" id="PF02656"/>
    </source>
</evidence>
<evidence type="ECO:0000313" key="7">
    <source>
        <dbReference type="EMBL" id="PFG28718.1"/>
    </source>
</evidence>
<dbReference type="OrthoDB" id="3701077at2"/>